<gene>
    <name evidence="4" type="ORF">FPE_LOCUS10680</name>
</gene>
<feature type="compositionally biased region" description="Basic and acidic residues" evidence="3">
    <location>
        <begin position="197"/>
        <end position="207"/>
    </location>
</feature>
<reference evidence="4" key="1">
    <citation type="submission" date="2023-05" db="EMBL/GenBank/DDBJ databases">
        <authorList>
            <person name="Huff M."/>
        </authorList>
    </citation>
    <scope>NUCLEOTIDE SEQUENCE</scope>
</reference>
<dbReference type="PANTHER" id="PTHR47926">
    <property type="entry name" value="PENTATRICOPEPTIDE REPEAT-CONTAINING PROTEIN"/>
    <property type="match status" value="1"/>
</dbReference>
<dbReference type="GO" id="GO:0003723">
    <property type="term" value="F:RNA binding"/>
    <property type="evidence" value="ECO:0007669"/>
    <property type="project" value="InterPro"/>
</dbReference>
<organism evidence="4 5">
    <name type="scientific">Fraxinus pennsylvanica</name>
    <dbReference type="NCBI Taxonomy" id="56036"/>
    <lineage>
        <taxon>Eukaryota</taxon>
        <taxon>Viridiplantae</taxon>
        <taxon>Streptophyta</taxon>
        <taxon>Embryophyta</taxon>
        <taxon>Tracheophyta</taxon>
        <taxon>Spermatophyta</taxon>
        <taxon>Magnoliopsida</taxon>
        <taxon>eudicotyledons</taxon>
        <taxon>Gunneridae</taxon>
        <taxon>Pentapetalae</taxon>
        <taxon>asterids</taxon>
        <taxon>lamiids</taxon>
        <taxon>Lamiales</taxon>
        <taxon>Oleaceae</taxon>
        <taxon>Oleeae</taxon>
        <taxon>Fraxinus</taxon>
    </lineage>
</organism>
<feature type="repeat" description="PPR" evidence="2">
    <location>
        <begin position="99"/>
        <end position="135"/>
    </location>
</feature>
<dbReference type="Gene3D" id="1.25.40.10">
    <property type="entry name" value="Tetratricopeptide repeat domain"/>
    <property type="match status" value="1"/>
</dbReference>
<feature type="region of interest" description="Disordered" evidence="3">
    <location>
        <begin position="1"/>
        <end position="25"/>
    </location>
</feature>
<dbReference type="Pfam" id="PF13041">
    <property type="entry name" value="PPR_2"/>
    <property type="match status" value="1"/>
</dbReference>
<evidence type="ECO:0000313" key="5">
    <source>
        <dbReference type="Proteomes" id="UP000834106"/>
    </source>
</evidence>
<keyword evidence="5" id="KW-1185">Reference proteome</keyword>
<dbReference type="AlphaFoldDB" id="A0AAD1Z5T5"/>
<feature type="region of interest" description="Disordered" evidence="3">
    <location>
        <begin position="184"/>
        <end position="207"/>
    </location>
</feature>
<protein>
    <recommendedName>
        <fullName evidence="6">Pentatricopeptide repeat-containing protein</fullName>
    </recommendedName>
</protein>
<sequence length="207" mass="23407">MVRRTLPTANRIHPPKPFNGNPKSVPQSLRIQQCLSRLNSFSSAKHIFQIHAQILISAFHYDCRVANKIIQFCCANPIGDRINLVNHARLIISQTKNLEVSSWNRLIRAYATSKCGLERETLRVFVGMRREGVKPNEHTFPFVFKACASFLGFSEGQQIHGEVVKYGLYSNVRDSSPVRVLETRPFGKAKPTLSHPPKPDEKAIQTS</sequence>
<evidence type="ECO:0000256" key="1">
    <source>
        <dbReference type="ARBA" id="ARBA00022737"/>
    </source>
</evidence>
<dbReference type="InterPro" id="IPR046960">
    <property type="entry name" value="PPR_At4g14850-like_plant"/>
</dbReference>
<dbReference type="PROSITE" id="PS51375">
    <property type="entry name" value="PPR"/>
    <property type="match status" value="1"/>
</dbReference>
<evidence type="ECO:0000313" key="4">
    <source>
        <dbReference type="EMBL" id="CAI9763250.1"/>
    </source>
</evidence>
<proteinExistence type="predicted"/>
<evidence type="ECO:0008006" key="6">
    <source>
        <dbReference type="Google" id="ProtNLM"/>
    </source>
</evidence>
<name>A0AAD1Z5T5_9LAMI</name>
<evidence type="ECO:0000256" key="3">
    <source>
        <dbReference type="SAM" id="MobiDB-lite"/>
    </source>
</evidence>
<evidence type="ECO:0000256" key="2">
    <source>
        <dbReference type="PROSITE-ProRule" id="PRU00708"/>
    </source>
</evidence>
<accession>A0AAD1Z5T5</accession>
<dbReference type="Proteomes" id="UP000834106">
    <property type="component" value="Chromosome 6"/>
</dbReference>
<dbReference type="EMBL" id="OU503041">
    <property type="protein sequence ID" value="CAI9763250.1"/>
    <property type="molecule type" value="Genomic_DNA"/>
</dbReference>
<dbReference type="InterPro" id="IPR011990">
    <property type="entry name" value="TPR-like_helical_dom_sf"/>
</dbReference>
<dbReference type="GO" id="GO:0009451">
    <property type="term" value="P:RNA modification"/>
    <property type="evidence" value="ECO:0007669"/>
    <property type="project" value="InterPro"/>
</dbReference>
<dbReference type="InterPro" id="IPR002885">
    <property type="entry name" value="PPR_rpt"/>
</dbReference>
<keyword evidence="1" id="KW-0677">Repeat</keyword>